<feature type="region of interest" description="Disordered" evidence="1">
    <location>
        <begin position="86"/>
        <end position="114"/>
    </location>
</feature>
<evidence type="ECO:0000313" key="3">
    <source>
        <dbReference type="Proteomes" id="UP001597083"/>
    </source>
</evidence>
<evidence type="ECO:0000313" key="2">
    <source>
        <dbReference type="EMBL" id="MFD0852444.1"/>
    </source>
</evidence>
<sequence>MSNDHEVSTAQLRSASGRLNAITERLSESIQGFRSKVEGFGEPWGGDDIGMLIGMAHGAVFNAAMESFSSSAGELGIRSSQLLDAADTHDRAEESSTAGVNRISELLNGPATPR</sequence>
<proteinExistence type="predicted"/>
<keyword evidence="3" id="KW-1185">Reference proteome</keyword>
<comment type="caution">
    <text evidence="2">The sequence shown here is derived from an EMBL/GenBank/DDBJ whole genome shotgun (WGS) entry which is preliminary data.</text>
</comment>
<accession>A0ABW3CEU0</accession>
<dbReference type="Proteomes" id="UP001597083">
    <property type="component" value="Unassembled WGS sequence"/>
</dbReference>
<gene>
    <name evidence="2" type="ORF">ACFQ07_09435</name>
</gene>
<dbReference type="Gene3D" id="1.10.287.1060">
    <property type="entry name" value="ESAT-6-like"/>
    <property type="match status" value="1"/>
</dbReference>
<reference evidence="3" key="1">
    <citation type="journal article" date="2019" name="Int. J. Syst. Evol. Microbiol.">
        <title>The Global Catalogue of Microorganisms (GCM) 10K type strain sequencing project: providing services to taxonomists for standard genome sequencing and annotation.</title>
        <authorList>
            <consortium name="The Broad Institute Genomics Platform"/>
            <consortium name="The Broad Institute Genome Sequencing Center for Infectious Disease"/>
            <person name="Wu L."/>
            <person name="Ma J."/>
        </authorList>
    </citation>
    <scope>NUCLEOTIDE SEQUENCE [LARGE SCALE GENOMIC DNA]</scope>
    <source>
        <strain evidence="3">JCM 31696</strain>
    </source>
</reference>
<name>A0ABW3CEU0_9ACTN</name>
<organism evidence="2 3">
    <name type="scientific">Actinomadura adrarensis</name>
    <dbReference type="NCBI Taxonomy" id="1819600"/>
    <lineage>
        <taxon>Bacteria</taxon>
        <taxon>Bacillati</taxon>
        <taxon>Actinomycetota</taxon>
        <taxon>Actinomycetes</taxon>
        <taxon>Streptosporangiales</taxon>
        <taxon>Thermomonosporaceae</taxon>
        <taxon>Actinomadura</taxon>
    </lineage>
</organism>
<protein>
    <submittedName>
        <fullName evidence="2">WXG100 family type VII secretion target</fullName>
    </submittedName>
</protein>
<evidence type="ECO:0000256" key="1">
    <source>
        <dbReference type="SAM" id="MobiDB-lite"/>
    </source>
</evidence>
<dbReference type="EMBL" id="JBHTIR010001353">
    <property type="protein sequence ID" value="MFD0852444.1"/>
    <property type="molecule type" value="Genomic_DNA"/>
</dbReference>